<evidence type="ECO:0000313" key="2">
    <source>
        <dbReference type="EMBL" id="MET3794574.1"/>
    </source>
</evidence>
<comment type="caution">
    <text evidence="2">The sequence shown here is derived from an EMBL/GenBank/DDBJ whole genome shotgun (WGS) entry which is preliminary data.</text>
</comment>
<evidence type="ECO:0000256" key="1">
    <source>
        <dbReference type="SAM" id="Phobius"/>
    </source>
</evidence>
<dbReference type="EMBL" id="JBEPML010000026">
    <property type="protein sequence ID" value="MET3794574.1"/>
    <property type="molecule type" value="Genomic_DNA"/>
</dbReference>
<keyword evidence="1" id="KW-1133">Transmembrane helix</keyword>
<feature type="transmembrane region" description="Helical" evidence="1">
    <location>
        <begin position="29"/>
        <end position="47"/>
    </location>
</feature>
<gene>
    <name evidence="2" type="ORF">ABID37_004814</name>
</gene>
<accession>A0ABV2N6Y8</accession>
<evidence type="ECO:0000313" key="3">
    <source>
        <dbReference type="Proteomes" id="UP001549076"/>
    </source>
</evidence>
<reference evidence="2 3" key="1">
    <citation type="submission" date="2024-06" db="EMBL/GenBank/DDBJ databases">
        <title>Genomic Encyclopedia of Type Strains, Phase IV (KMG-IV): sequencing the most valuable type-strain genomes for metagenomic binning, comparative biology and taxonomic classification.</title>
        <authorList>
            <person name="Goeker M."/>
        </authorList>
    </citation>
    <scope>NUCLEOTIDE SEQUENCE [LARGE SCALE GENOMIC DNA]</scope>
    <source>
        <strain evidence="2 3">DSM 27865</strain>
    </source>
</reference>
<organism evidence="2 3">
    <name type="scientific">Aquamicrobium terrae</name>
    <dbReference type="NCBI Taxonomy" id="1324945"/>
    <lineage>
        <taxon>Bacteria</taxon>
        <taxon>Pseudomonadati</taxon>
        <taxon>Pseudomonadota</taxon>
        <taxon>Alphaproteobacteria</taxon>
        <taxon>Hyphomicrobiales</taxon>
        <taxon>Phyllobacteriaceae</taxon>
        <taxon>Aquamicrobium</taxon>
    </lineage>
</organism>
<protein>
    <submittedName>
        <fullName evidence="2">Carbon starvation protein CstA</fullName>
    </submittedName>
</protein>
<dbReference type="Proteomes" id="UP001549076">
    <property type="component" value="Unassembled WGS sequence"/>
</dbReference>
<keyword evidence="1" id="KW-0812">Transmembrane</keyword>
<keyword evidence="1" id="KW-0472">Membrane</keyword>
<name>A0ABV2N6Y8_9HYPH</name>
<keyword evidence="3" id="KW-1185">Reference proteome</keyword>
<proteinExistence type="predicted"/>
<sequence length="62" mass="7003">MSRSRLFAICAFVALAVFCGILVRFVPRADLTIVLLIGLGLAAYDIWDQLFRKRRPPPSRPD</sequence>
<dbReference type="RefSeq" id="WP_354199453.1">
    <property type="nucleotide sequence ID" value="NZ_JBEPML010000026.1"/>
</dbReference>